<keyword evidence="1" id="KW-0472">Membrane</keyword>
<evidence type="ECO:0000313" key="2">
    <source>
        <dbReference type="EMBL" id="BBH16621.1"/>
    </source>
</evidence>
<dbReference type="RefSeq" id="WP_125567148.1">
    <property type="nucleotide sequence ID" value="NZ_AP019307.1"/>
</dbReference>
<dbReference type="EMBL" id="AP019307">
    <property type="protein sequence ID" value="BBH16621.1"/>
    <property type="molecule type" value="Genomic_DNA"/>
</dbReference>
<evidence type="ECO:0000313" key="3">
    <source>
        <dbReference type="Proteomes" id="UP000271573"/>
    </source>
</evidence>
<protein>
    <submittedName>
        <fullName evidence="2">Uncharacterized protein</fullName>
    </submittedName>
</protein>
<keyword evidence="3" id="KW-1185">Reference proteome</keyword>
<gene>
    <name evidence="2" type="ORF">Back2_09080</name>
</gene>
<name>A0A3G9ISK5_9ACTN</name>
<organism evidence="2 3">
    <name type="scientific">Nocardioides baekrokdamisoli</name>
    <dbReference type="NCBI Taxonomy" id="1804624"/>
    <lineage>
        <taxon>Bacteria</taxon>
        <taxon>Bacillati</taxon>
        <taxon>Actinomycetota</taxon>
        <taxon>Actinomycetes</taxon>
        <taxon>Propionibacteriales</taxon>
        <taxon>Nocardioidaceae</taxon>
        <taxon>Nocardioides</taxon>
    </lineage>
</organism>
<keyword evidence="1" id="KW-0812">Transmembrane</keyword>
<feature type="transmembrane region" description="Helical" evidence="1">
    <location>
        <begin position="45"/>
        <end position="69"/>
    </location>
</feature>
<keyword evidence="1" id="KW-1133">Transmembrane helix</keyword>
<dbReference type="OrthoDB" id="5194776at2"/>
<dbReference type="Proteomes" id="UP000271573">
    <property type="component" value="Chromosome"/>
</dbReference>
<accession>A0A3G9ISK5</accession>
<evidence type="ECO:0000256" key="1">
    <source>
        <dbReference type="SAM" id="Phobius"/>
    </source>
</evidence>
<dbReference type="AlphaFoldDB" id="A0A3G9ISK5"/>
<reference evidence="2 3" key="1">
    <citation type="submission" date="2018-11" db="EMBL/GenBank/DDBJ databases">
        <title>Complete genome sequence of Nocardioides baekrokdamisoli strain KCTC 39748.</title>
        <authorList>
            <person name="Kang S.W."/>
            <person name="Lee K.C."/>
            <person name="Kim K.K."/>
            <person name="Kim J.S."/>
            <person name="Kim D.S."/>
            <person name="Ko S.H."/>
            <person name="Yang S.H."/>
            <person name="Shin Y.K."/>
            <person name="Lee J.S."/>
        </authorList>
    </citation>
    <scope>NUCLEOTIDE SEQUENCE [LARGE SCALE GENOMIC DNA]</scope>
    <source>
        <strain evidence="2 3">KCTC 39748</strain>
    </source>
</reference>
<dbReference type="KEGG" id="nbe:Back2_09080"/>
<proteinExistence type="predicted"/>
<feature type="transmembrane region" description="Helical" evidence="1">
    <location>
        <begin position="75"/>
        <end position="92"/>
    </location>
</feature>
<sequence length="141" mass="15601">MKATEPGGGTYTLRRRWWPWRWKQRNIGDGTFFDTFPDFGGVDDIAGALLVLVLGLVAAILLPVILVLLITGIEWILLLMLMPIAVAGRVVLGKHWTIEVRHQDQLWEIDGGTWRESQATLQQIATQIESGNSPDLGAAVA</sequence>